<sequence>MHVIIQQLESIFESIPLPVLEIWGFLGWIVGLFFMISAFTGFRLKISNGIGFKREIQFWDTQALLSIPFTFVFIFITGYLGSFVVLVPGAQTFESLKDLSVFFVFFCSVILH</sequence>
<keyword evidence="1" id="KW-0812">Transmembrane</keyword>
<proteinExistence type="predicted"/>
<comment type="caution">
    <text evidence="2">The sequence shown here is derived from an EMBL/GenBank/DDBJ whole genome shotgun (WGS) entry which is preliminary data.</text>
</comment>
<evidence type="ECO:0000256" key="1">
    <source>
        <dbReference type="SAM" id="Phobius"/>
    </source>
</evidence>
<feature type="transmembrane region" description="Helical" evidence="1">
    <location>
        <begin position="22"/>
        <end position="42"/>
    </location>
</feature>
<keyword evidence="1" id="KW-0472">Membrane</keyword>
<dbReference type="Proteomes" id="UP000012092">
    <property type="component" value="Unassembled WGS sequence"/>
</dbReference>
<feature type="transmembrane region" description="Helical" evidence="1">
    <location>
        <begin position="63"/>
        <end position="87"/>
    </location>
</feature>
<dbReference type="AlphaFoldDB" id="M6RJS9"/>
<accession>M6RJS9</accession>
<evidence type="ECO:0000313" key="3">
    <source>
        <dbReference type="Proteomes" id="UP000012092"/>
    </source>
</evidence>
<name>M6RJS9_LEPIR</name>
<reference evidence="2 3" key="1">
    <citation type="submission" date="2013-01" db="EMBL/GenBank/DDBJ databases">
        <authorList>
            <person name="Harkins D.M."/>
            <person name="Durkin A.S."/>
            <person name="Brinkac L.M."/>
            <person name="Haft D.H."/>
            <person name="Selengut J.D."/>
            <person name="Sanka R."/>
            <person name="DePew J."/>
            <person name="Purushe J."/>
            <person name="Picardeau M."/>
            <person name="Werts C."/>
            <person name="Goarant C."/>
            <person name="Vinetz J.M."/>
            <person name="Sutton G.G."/>
            <person name="Nierman W.C."/>
            <person name="Fouts D.E."/>
        </authorList>
    </citation>
    <scope>NUCLEOTIDE SEQUENCE [LARGE SCALE GENOMIC DNA]</scope>
    <source>
        <strain evidence="2 3">Verdun HP</strain>
    </source>
</reference>
<dbReference type="EMBL" id="AHNZ02000570">
    <property type="protein sequence ID" value="EMO04859.1"/>
    <property type="molecule type" value="Genomic_DNA"/>
</dbReference>
<organism evidence="2 3">
    <name type="scientific">Leptospira interrogans serovar Icterohaemorrhagiae str. Verdun HP</name>
    <dbReference type="NCBI Taxonomy" id="1049910"/>
    <lineage>
        <taxon>Bacteria</taxon>
        <taxon>Pseudomonadati</taxon>
        <taxon>Spirochaetota</taxon>
        <taxon>Spirochaetia</taxon>
        <taxon>Leptospirales</taxon>
        <taxon>Leptospiraceae</taxon>
        <taxon>Leptospira</taxon>
    </lineage>
</organism>
<protein>
    <submittedName>
        <fullName evidence="2">Uncharacterized protein</fullName>
    </submittedName>
</protein>
<keyword evidence="1" id="KW-1133">Transmembrane helix</keyword>
<evidence type="ECO:0000313" key="2">
    <source>
        <dbReference type="EMBL" id="EMO04859.1"/>
    </source>
</evidence>
<gene>
    <name evidence="2" type="ORF">LEP1GSC116_3094</name>
</gene>